<reference evidence="9" key="2">
    <citation type="submission" date="2025-08" db="UniProtKB">
        <authorList>
            <consortium name="RefSeq"/>
        </authorList>
    </citation>
    <scope>IDENTIFICATION</scope>
</reference>
<feature type="transmembrane region" description="Helical" evidence="6">
    <location>
        <begin position="131"/>
        <end position="154"/>
    </location>
</feature>
<comment type="subcellular location">
    <subcellularLocation>
        <location evidence="1">Membrane</location>
        <topology evidence="1">Multi-pass membrane protein</topology>
    </subcellularLocation>
</comment>
<evidence type="ECO:0000256" key="7">
    <source>
        <dbReference type="SAM" id="SignalP"/>
    </source>
</evidence>
<evidence type="ECO:0000259" key="8">
    <source>
        <dbReference type="Pfam" id="PF01284"/>
    </source>
</evidence>
<feature type="transmembrane region" description="Helical" evidence="6">
    <location>
        <begin position="174"/>
        <end position="194"/>
    </location>
</feature>
<evidence type="ECO:0000256" key="4">
    <source>
        <dbReference type="ARBA" id="ARBA00023136"/>
    </source>
</evidence>
<evidence type="ECO:0000256" key="2">
    <source>
        <dbReference type="ARBA" id="ARBA00022692"/>
    </source>
</evidence>
<evidence type="ECO:0000256" key="6">
    <source>
        <dbReference type="SAM" id="Phobius"/>
    </source>
</evidence>
<organism evidence="9">
    <name type="scientific">Aspergillus niger</name>
    <dbReference type="NCBI Taxonomy" id="5061"/>
    <lineage>
        <taxon>Eukaryota</taxon>
        <taxon>Fungi</taxon>
        <taxon>Dikarya</taxon>
        <taxon>Ascomycota</taxon>
        <taxon>Pezizomycotina</taxon>
        <taxon>Eurotiomycetes</taxon>
        <taxon>Eurotiomycetidae</taxon>
        <taxon>Eurotiales</taxon>
        <taxon>Aspergillaceae</taxon>
        <taxon>Aspergillus</taxon>
        <taxon>Aspergillus subgen. Circumdati</taxon>
    </lineage>
</organism>
<keyword evidence="2 6" id="KW-0812">Transmembrane</keyword>
<protein>
    <recommendedName>
        <fullName evidence="8">MARVEL domain-containing protein</fullName>
    </recommendedName>
</protein>
<dbReference type="GO" id="GO:0016020">
    <property type="term" value="C:membrane"/>
    <property type="evidence" value="ECO:0007669"/>
    <property type="project" value="UniProtKB-SubCell"/>
</dbReference>
<evidence type="ECO:0000256" key="1">
    <source>
        <dbReference type="ARBA" id="ARBA00004141"/>
    </source>
</evidence>
<dbReference type="VEuPathDB" id="FungiDB:An09g06720"/>
<dbReference type="Pfam" id="PF01284">
    <property type="entry name" value="MARVEL"/>
    <property type="match status" value="1"/>
</dbReference>
<gene>
    <name evidence="9" type="ORF">An09g06720</name>
</gene>
<dbReference type="PANTHER" id="PTHR37451">
    <property type="entry name" value="MARVEL DOMAIN"/>
    <property type="match status" value="1"/>
</dbReference>
<keyword evidence="7" id="KW-0732">Signal</keyword>
<feature type="signal peptide" evidence="7">
    <location>
        <begin position="1"/>
        <end position="19"/>
    </location>
</feature>
<dbReference type="PANTHER" id="PTHR37451:SF1">
    <property type="entry name" value="MARVEL DOMAIN-CONTAINING PROTEIN"/>
    <property type="match status" value="1"/>
</dbReference>
<feature type="region of interest" description="Disordered" evidence="5">
    <location>
        <begin position="29"/>
        <end position="53"/>
    </location>
</feature>
<dbReference type="RefSeq" id="XP_059601482.1">
    <property type="nucleotide sequence ID" value="XM_059749912.1"/>
</dbReference>
<feature type="domain" description="MARVEL" evidence="8">
    <location>
        <begin position="94"/>
        <end position="189"/>
    </location>
</feature>
<proteinExistence type="predicted"/>
<reference evidence="9" key="1">
    <citation type="submission" date="2025-02" db="EMBL/GenBank/DDBJ databases">
        <authorList>
            <consortium name="NCBI Genome Project"/>
        </authorList>
    </citation>
    <scope>NUCLEOTIDE SEQUENCE</scope>
</reference>
<dbReference type="InterPro" id="IPR008253">
    <property type="entry name" value="Marvel"/>
</dbReference>
<feature type="chain" id="PRO_5044775327" description="MARVEL domain-containing protein" evidence="7">
    <location>
        <begin position="20"/>
        <end position="215"/>
    </location>
</feature>
<feature type="transmembrane region" description="Helical" evidence="6">
    <location>
        <begin position="101"/>
        <end position="124"/>
    </location>
</feature>
<dbReference type="AlphaFoldDB" id="A0AAJ8BPH9"/>
<accession>A0AAJ8BPH9</accession>
<evidence type="ECO:0000256" key="5">
    <source>
        <dbReference type="SAM" id="MobiDB-lite"/>
    </source>
</evidence>
<dbReference type="KEGG" id="ang:An09g06720"/>
<keyword evidence="4 6" id="KW-0472">Membrane</keyword>
<feature type="compositionally biased region" description="Basic and acidic residues" evidence="5">
    <location>
        <begin position="35"/>
        <end position="44"/>
    </location>
</feature>
<name>A0AAJ8BPH9_ASPNG</name>
<keyword evidence="3 6" id="KW-1133">Transmembrane helix</keyword>
<evidence type="ECO:0000256" key="3">
    <source>
        <dbReference type="ARBA" id="ARBA00022989"/>
    </source>
</evidence>
<sequence>MQASFTSSLNFLYFSFVKASGSATDAAGAANQKVPIRDGPRNDDGSSETPQPNWRSERFCWTLVTAPPSCLTETEDISLLPASQVKQDISWFAYSSDSPNFMLFVACWTAFIATPYLALAPVFFPQLAHRIVIPAVEVITMIFWFAGFIALAVFLPPAEACHWSRCSALQAATVFGALEWVLFLVTSVFAVLGISRTRSSSSTKPTPNDHTHVGV</sequence>
<evidence type="ECO:0000313" key="9">
    <source>
        <dbReference type="RefSeq" id="XP_059601482.1"/>
    </source>
</evidence>
<dbReference type="GeneID" id="4984209"/>